<proteinExistence type="predicted"/>
<dbReference type="EMBL" id="NGAF01000124">
    <property type="protein sequence ID" value="OXR39626.1"/>
    <property type="molecule type" value="Genomic_DNA"/>
</dbReference>
<feature type="region of interest" description="Disordered" evidence="1">
    <location>
        <begin position="262"/>
        <end position="295"/>
    </location>
</feature>
<protein>
    <submittedName>
        <fullName evidence="2">Uncharacterized protein</fullName>
    </submittedName>
</protein>
<organism evidence="2 3">
    <name type="scientific">Nocardia cerradoensis</name>
    <dbReference type="NCBI Taxonomy" id="85688"/>
    <lineage>
        <taxon>Bacteria</taxon>
        <taxon>Bacillati</taxon>
        <taxon>Actinomycetota</taxon>
        <taxon>Actinomycetes</taxon>
        <taxon>Mycobacteriales</taxon>
        <taxon>Nocardiaceae</taxon>
        <taxon>Nocardia</taxon>
    </lineage>
</organism>
<keyword evidence="3" id="KW-1185">Reference proteome</keyword>
<feature type="compositionally biased region" description="Basic residues" evidence="1">
    <location>
        <begin position="135"/>
        <end position="150"/>
    </location>
</feature>
<evidence type="ECO:0000313" key="3">
    <source>
        <dbReference type="Proteomes" id="UP000215506"/>
    </source>
</evidence>
<feature type="region of interest" description="Disordered" evidence="1">
    <location>
        <begin position="132"/>
        <end position="156"/>
    </location>
</feature>
<evidence type="ECO:0000256" key="1">
    <source>
        <dbReference type="SAM" id="MobiDB-lite"/>
    </source>
</evidence>
<reference evidence="2 3" key="1">
    <citation type="submission" date="2017-07" db="EMBL/GenBank/DDBJ databases">
        <title>First draft Genome Sequence of Nocardia cerradoensis isolated from human infection.</title>
        <authorList>
            <person name="Carrasco G."/>
        </authorList>
    </citation>
    <scope>NUCLEOTIDE SEQUENCE [LARGE SCALE GENOMIC DNA]</scope>
    <source>
        <strain evidence="2 3">CNM20130759</strain>
    </source>
</reference>
<dbReference type="AlphaFoldDB" id="A0A231GSM8"/>
<gene>
    <name evidence="2" type="ORF">B7C42_08306</name>
</gene>
<evidence type="ECO:0000313" key="2">
    <source>
        <dbReference type="EMBL" id="OXR39626.1"/>
    </source>
</evidence>
<accession>A0A231GSM8</accession>
<feature type="compositionally biased region" description="Low complexity" evidence="1">
    <location>
        <begin position="272"/>
        <end position="288"/>
    </location>
</feature>
<dbReference type="Proteomes" id="UP000215506">
    <property type="component" value="Unassembled WGS sequence"/>
</dbReference>
<comment type="caution">
    <text evidence="2">The sequence shown here is derived from an EMBL/GenBank/DDBJ whole genome shotgun (WGS) entry which is preliminary data.</text>
</comment>
<sequence>MVAHHARIGCGPGGGAEQEMRGFGVRHPISHGLGHRGFQAAIAGTNGAHIRPEQAHPHDVALLPGHIVGAHVDHTRQSEHGADGRHRDAVLPCPGFGDDAGLAHPHGQQRLPERVVDLVGAGVRHILALEEHPHPGHFQRPREPRRRVQQRRPADALAQQPVEFTVIFGIRPGRSMGVLHVGERRHQSFGNVSPAEGTESTGVSDAVPSSGVGWPVSDHHSHPRFLLAVRLGQCVRSARTHGHLPATSELTARKRSSSVVVSRRGWRDQLQRSNASRTARARASSRTAVPRRFIT</sequence>
<name>A0A231GSM8_9NOCA</name>